<keyword evidence="1" id="KW-0472">Membrane</keyword>
<accession>K1XJ37</accession>
<proteinExistence type="predicted"/>
<feature type="transmembrane region" description="Helical" evidence="1">
    <location>
        <begin position="76"/>
        <end position="102"/>
    </location>
</feature>
<comment type="caution">
    <text evidence="2">The sequence shown here is derived from an EMBL/GenBank/DDBJ whole genome shotgun (WGS) entry which is preliminary data.</text>
</comment>
<dbReference type="EMBL" id="AMFJ01036118">
    <property type="protein sequence ID" value="EKD25166.1"/>
    <property type="molecule type" value="Genomic_DNA"/>
</dbReference>
<sequence length="289" mass="33608">MLKSILKNSIDYMKNDHKIIRLTLATSFFHSLVASLLIILNINTLFARNYENGLYVGKVAEFFIQEINKNHVISRVIGIAIFLFLAYSLVYPIGQAAIIYYLNDKNKSIRKALKKWRKDFFPMFEYGIISLIISPTVYRLTLLKIAVSGGLHGSFTIFLLILRFGVMTLINCLKTYTRYIITLEGKWVYDALIKSFNLSFKSIKESFKYMRIQTILIINFSINLLIIILIPIILIYLAIVFNIIQYPGVKRTMYGLFFLSILFGSYASSMVRAFFAYFWKEIYDNITKK</sequence>
<feature type="transmembrane region" description="Helical" evidence="1">
    <location>
        <begin position="153"/>
        <end position="173"/>
    </location>
</feature>
<feature type="transmembrane region" description="Helical" evidence="1">
    <location>
        <begin position="256"/>
        <end position="279"/>
    </location>
</feature>
<gene>
    <name evidence="2" type="ORF">ACD_80C00111G0003</name>
</gene>
<organism evidence="2">
    <name type="scientific">uncultured bacterium</name>
    <name type="common">gcode 4</name>
    <dbReference type="NCBI Taxonomy" id="1234023"/>
    <lineage>
        <taxon>Bacteria</taxon>
        <taxon>environmental samples</taxon>
    </lineage>
</organism>
<protein>
    <submittedName>
        <fullName evidence="2">Uncharacterized protein</fullName>
    </submittedName>
</protein>
<evidence type="ECO:0000256" key="1">
    <source>
        <dbReference type="SAM" id="Phobius"/>
    </source>
</evidence>
<reference evidence="2" key="1">
    <citation type="journal article" date="2012" name="Science">
        <title>Fermentation, hydrogen, and sulfur metabolism in multiple uncultivated bacterial phyla.</title>
        <authorList>
            <person name="Wrighton K.C."/>
            <person name="Thomas B.C."/>
            <person name="Sharon I."/>
            <person name="Miller C.S."/>
            <person name="Castelle C.J."/>
            <person name="VerBerkmoes N.C."/>
            <person name="Wilkins M.J."/>
            <person name="Hettich R.L."/>
            <person name="Lipton M.S."/>
            <person name="Williams K.H."/>
            <person name="Long P.E."/>
            <person name="Banfield J.F."/>
        </authorList>
    </citation>
    <scope>NUCLEOTIDE SEQUENCE [LARGE SCALE GENOMIC DNA]</scope>
</reference>
<feature type="transmembrane region" description="Helical" evidence="1">
    <location>
        <begin position="123"/>
        <end position="141"/>
    </location>
</feature>
<dbReference type="AlphaFoldDB" id="K1XJ37"/>
<feature type="transmembrane region" description="Helical" evidence="1">
    <location>
        <begin position="20"/>
        <end position="42"/>
    </location>
</feature>
<name>K1XJ37_9BACT</name>
<feature type="transmembrane region" description="Helical" evidence="1">
    <location>
        <begin position="216"/>
        <end position="244"/>
    </location>
</feature>
<evidence type="ECO:0000313" key="2">
    <source>
        <dbReference type="EMBL" id="EKD25166.1"/>
    </source>
</evidence>
<keyword evidence="1" id="KW-1133">Transmembrane helix</keyword>
<keyword evidence="1" id="KW-0812">Transmembrane</keyword>